<name>A0A165BXL2_EXIGL</name>
<dbReference type="AlphaFoldDB" id="A0A165BXL2"/>
<feature type="region of interest" description="Disordered" evidence="1">
    <location>
        <begin position="300"/>
        <end position="329"/>
    </location>
</feature>
<keyword evidence="2" id="KW-1133">Transmembrane helix</keyword>
<evidence type="ECO:0000256" key="2">
    <source>
        <dbReference type="SAM" id="Phobius"/>
    </source>
</evidence>
<evidence type="ECO:0008006" key="6">
    <source>
        <dbReference type="Google" id="ProtNLM"/>
    </source>
</evidence>
<evidence type="ECO:0000313" key="4">
    <source>
        <dbReference type="EMBL" id="KZV81432.1"/>
    </source>
</evidence>
<gene>
    <name evidence="4" type="ORF">EXIGLDRAFT_755590</name>
</gene>
<evidence type="ECO:0000256" key="1">
    <source>
        <dbReference type="SAM" id="MobiDB-lite"/>
    </source>
</evidence>
<accession>A0A165BXL2</accession>
<feature type="transmembrane region" description="Helical" evidence="2">
    <location>
        <begin position="210"/>
        <end position="233"/>
    </location>
</feature>
<protein>
    <recommendedName>
        <fullName evidence="6">Mid2 domain-containing protein</fullName>
    </recommendedName>
</protein>
<evidence type="ECO:0000256" key="3">
    <source>
        <dbReference type="SAM" id="SignalP"/>
    </source>
</evidence>
<sequence>MSWLRIFGVALAVELASVQALAATRTIAAVDLPWKTSGRVYKHEIWTNGTDCDQSVRYALVLDVGARAEYAFPAGVSRVQLVASGLGFEATGAVSLISRTNGAAAGDMRYIQARQHEPDCFAPVTLTFANLSTQAYYTLSVTVTKTLDGGSSSDSGGPHPFLLDALHIDEDTDSSSVLLQRPGLRRSGSEPIAPADGNESSSSHTISINAILFALGAVLGGLGVLSLIGLYFWHMRRRLREANLHLMMYNYEPADFGSEGIVMSPDALSPGFDSQTTTTRTSGYGDQRSVSFMSLPNQDLDERFRTPGPVTGMTTGGQRPDPSPRKSLSPKAAMFADRAMVTSPVTVAATTSAAIQGPSGSTAPDIHVVVTPPALPSDVAPVVVHNLPVRASTTPTPALTRQPSRTARLSRWATRSTISRVAQDPPPVYRPVVAHERPMSPPGRPLPPVPEDV</sequence>
<proteinExistence type="predicted"/>
<feature type="region of interest" description="Disordered" evidence="1">
    <location>
        <begin position="179"/>
        <end position="201"/>
    </location>
</feature>
<feature type="region of interest" description="Disordered" evidence="1">
    <location>
        <begin position="413"/>
        <end position="453"/>
    </location>
</feature>
<feature type="compositionally biased region" description="Low complexity" evidence="1">
    <location>
        <begin position="306"/>
        <end position="317"/>
    </location>
</feature>
<dbReference type="InParanoid" id="A0A165BXL2"/>
<evidence type="ECO:0000313" key="5">
    <source>
        <dbReference type="Proteomes" id="UP000077266"/>
    </source>
</evidence>
<dbReference type="Proteomes" id="UP000077266">
    <property type="component" value="Unassembled WGS sequence"/>
</dbReference>
<dbReference type="EMBL" id="KV426392">
    <property type="protein sequence ID" value="KZV81432.1"/>
    <property type="molecule type" value="Genomic_DNA"/>
</dbReference>
<keyword evidence="2" id="KW-0472">Membrane</keyword>
<keyword evidence="3" id="KW-0732">Signal</keyword>
<organism evidence="4 5">
    <name type="scientific">Exidia glandulosa HHB12029</name>
    <dbReference type="NCBI Taxonomy" id="1314781"/>
    <lineage>
        <taxon>Eukaryota</taxon>
        <taxon>Fungi</taxon>
        <taxon>Dikarya</taxon>
        <taxon>Basidiomycota</taxon>
        <taxon>Agaricomycotina</taxon>
        <taxon>Agaricomycetes</taxon>
        <taxon>Auriculariales</taxon>
        <taxon>Exidiaceae</taxon>
        <taxon>Exidia</taxon>
    </lineage>
</organism>
<feature type="chain" id="PRO_5007855826" description="Mid2 domain-containing protein" evidence="3">
    <location>
        <begin position="21"/>
        <end position="453"/>
    </location>
</feature>
<keyword evidence="5" id="KW-1185">Reference proteome</keyword>
<feature type="compositionally biased region" description="Pro residues" evidence="1">
    <location>
        <begin position="439"/>
        <end position="453"/>
    </location>
</feature>
<reference evidence="4 5" key="1">
    <citation type="journal article" date="2016" name="Mol. Biol. Evol.">
        <title>Comparative Genomics of Early-Diverging Mushroom-Forming Fungi Provides Insights into the Origins of Lignocellulose Decay Capabilities.</title>
        <authorList>
            <person name="Nagy L.G."/>
            <person name="Riley R."/>
            <person name="Tritt A."/>
            <person name="Adam C."/>
            <person name="Daum C."/>
            <person name="Floudas D."/>
            <person name="Sun H."/>
            <person name="Yadav J.S."/>
            <person name="Pangilinan J."/>
            <person name="Larsson K.H."/>
            <person name="Matsuura K."/>
            <person name="Barry K."/>
            <person name="Labutti K."/>
            <person name="Kuo R."/>
            <person name="Ohm R.A."/>
            <person name="Bhattacharya S.S."/>
            <person name="Shirouzu T."/>
            <person name="Yoshinaga Y."/>
            <person name="Martin F.M."/>
            <person name="Grigoriev I.V."/>
            <person name="Hibbett D.S."/>
        </authorList>
    </citation>
    <scope>NUCLEOTIDE SEQUENCE [LARGE SCALE GENOMIC DNA]</scope>
    <source>
        <strain evidence="4 5">HHB12029</strain>
    </source>
</reference>
<feature type="signal peptide" evidence="3">
    <location>
        <begin position="1"/>
        <end position="20"/>
    </location>
</feature>
<keyword evidence="2" id="KW-0812">Transmembrane</keyword>